<dbReference type="RefSeq" id="WP_213119618.1">
    <property type="nucleotide sequence ID" value="NZ_JAGYPF010000004.1"/>
</dbReference>
<dbReference type="Gene3D" id="3.40.50.12780">
    <property type="entry name" value="N-terminal domain of ligase-like"/>
    <property type="match status" value="1"/>
</dbReference>
<dbReference type="PROSITE" id="PS00455">
    <property type="entry name" value="AMP_BINDING"/>
    <property type="match status" value="1"/>
</dbReference>
<dbReference type="PANTHER" id="PTHR43201">
    <property type="entry name" value="ACYL-COA SYNTHETASE"/>
    <property type="match status" value="1"/>
</dbReference>
<accession>A0A942U5K8</accession>
<proteinExistence type="inferred from homology"/>
<dbReference type="EMBL" id="JAGYPF010000004">
    <property type="protein sequence ID" value="MBS4215136.1"/>
    <property type="molecule type" value="Genomic_DNA"/>
</dbReference>
<dbReference type="InterPro" id="IPR025110">
    <property type="entry name" value="AMP-bd_C"/>
</dbReference>
<dbReference type="GO" id="GO:0031956">
    <property type="term" value="F:medium-chain fatty acid-CoA ligase activity"/>
    <property type="evidence" value="ECO:0007669"/>
    <property type="project" value="TreeGrafter"/>
</dbReference>
<evidence type="ECO:0000256" key="2">
    <source>
        <dbReference type="ARBA" id="ARBA00022598"/>
    </source>
</evidence>
<dbReference type="Proteomes" id="UP000679749">
    <property type="component" value="Unassembled WGS sequence"/>
</dbReference>
<comment type="caution">
    <text evidence="5">The sequence shown here is derived from an EMBL/GenBank/DDBJ whole genome shotgun (WGS) entry which is preliminary data.</text>
</comment>
<organism evidence="5 6">
    <name type="scientific">Neobacillus rhizophilus</name>
    <dbReference type="NCBI Taxonomy" id="2833579"/>
    <lineage>
        <taxon>Bacteria</taxon>
        <taxon>Bacillati</taxon>
        <taxon>Bacillota</taxon>
        <taxon>Bacilli</taxon>
        <taxon>Bacillales</taxon>
        <taxon>Bacillaceae</taxon>
        <taxon>Neobacillus</taxon>
    </lineage>
</organism>
<gene>
    <name evidence="5" type="ORF">KHA99_22090</name>
</gene>
<comment type="similarity">
    <text evidence="1">Belongs to the ATP-dependent AMP-binding enzyme family.</text>
</comment>
<feature type="domain" description="AMP-binding enzyme C-terminal" evidence="4">
    <location>
        <begin position="423"/>
        <end position="498"/>
    </location>
</feature>
<dbReference type="SUPFAM" id="SSF56801">
    <property type="entry name" value="Acetyl-CoA synthetase-like"/>
    <property type="match status" value="1"/>
</dbReference>
<evidence type="ECO:0000259" key="4">
    <source>
        <dbReference type="Pfam" id="PF13193"/>
    </source>
</evidence>
<feature type="domain" description="AMP-dependent synthetase/ligase" evidence="3">
    <location>
        <begin position="12"/>
        <end position="368"/>
    </location>
</feature>
<dbReference type="GO" id="GO:0004467">
    <property type="term" value="F:long-chain fatty acid-CoA ligase activity"/>
    <property type="evidence" value="ECO:0007669"/>
    <property type="project" value="UniProtKB-EC"/>
</dbReference>
<reference evidence="5" key="1">
    <citation type="submission" date="2021-05" db="EMBL/GenBank/DDBJ databases">
        <title>Novel Bacillus species.</title>
        <authorList>
            <person name="Liu G."/>
        </authorList>
    </citation>
    <scope>NUCLEOTIDE SEQUENCE</scope>
    <source>
        <strain evidence="5">FJAT-49825</strain>
    </source>
</reference>
<dbReference type="InterPro" id="IPR000873">
    <property type="entry name" value="AMP-dep_synth/lig_dom"/>
</dbReference>
<dbReference type="NCBIfam" id="NF004837">
    <property type="entry name" value="PRK06187.1"/>
    <property type="match status" value="1"/>
</dbReference>
<dbReference type="InterPro" id="IPR045851">
    <property type="entry name" value="AMP-bd_C_sf"/>
</dbReference>
<dbReference type="Pfam" id="PF00501">
    <property type="entry name" value="AMP-binding"/>
    <property type="match status" value="1"/>
</dbReference>
<evidence type="ECO:0000256" key="1">
    <source>
        <dbReference type="ARBA" id="ARBA00006432"/>
    </source>
</evidence>
<dbReference type="Gene3D" id="3.30.300.30">
    <property type="match status" value="1"/>
</dbReference>
<evidence type="ECO:0000313" key="6">
    <source>
        <dbReference type="Proteomes" id="UP000679749"/>
    </source>
</evidence>
<keyword evidence="2 5" id="KW-0436">Ligase</keyword>
<dbReference type="AlphaFoldDB" id="A0A942U5K8"/>
<dbReference type="FunFam" id="3.30.300.30:FF:000008">
    <property type="entry name" value="2,3-dihydroxybenzoate-AMP ligase"/>
    <property type="match status" value="1"/>
</dbReference>
<evidence type="ECO:0000259" key="3">
    <source>
        <dbReference type="Pfam" id="PF00501"/>
    </source>
</evidence>
<dbReference type="Pfam" id="PF13193">
    <property type="entry name" value="AMP-binding_C"/>
    <property type="match status" value="1"/>
</dbReference>
<sequence>MEFTLGKLLSITAAKYSNKTAIIFGETRYTYAEVEERANRLANALMNMGLKKGDRCAVLFYNRAEWLEVHHGLAKAGIIVVPVNFRFTATEVKYVINNSRAKAIIYEESFSEIVEEIKEDTPSLAHYVGLGEEGKGINYDECLRSSSSDNPEVDVRENDPLLIGYTSGTTGFPKGAVITHRKLVTNHLVFSKEFGGINCTDKMLLIMPMFHGNSTWFVQMVALNGGTSVVFPSTGFNPEELLRIIETEKITFTSLVPTMLTMILNLPEKIKNKYDVSSLRMLLSSSAPIMSKTKEDTLKFFEGIDLYEFYGATEAGIVTLLRPVDQSRKARSVGQVVVGQEVRLLDESGNEVPVGEIGEIYVKGICVVLDEYWENPEATSEAHREDWLSIGDMARMDKEGYIYLGDRKKDLIISGGENVYPTEVENVIASHPKVYEVAVIGLFDELWGEKVHAVVELKSGEVVEEQEIIDYCRDKLAGYKIPKSVDFVEKLPKNPTGKIVRRTIKEQYSERTVNC</sequence>
<dbReference type="PANTHER" id="PTHR43201:SF5">
    <property type="entry name" value="MEDIUM-CHAIN ACYL-COA LIGASE ACSF2, MITOCHONDRIAL"/>
    <property type="match status" value="1"/>
</dbReference>
<evidence type="ECO:0000313" key="5">
    <source>
        <dbReference type="EMBL" id="MBS4215136.1"/>
    </source>
</evidence>
<name>A0A942U5K8_9BACI</name>
<protein>
    <submittedName>
        <fullName evidence="5">Long-chain-fatty-acid--CoA ligase</fullName>
        <ecNumber evidence="5">6.2.1.3</ecNumber>
    </submittedName>
</protein>
<dbReference type="EC" id="6.2.1.3" evidence="5"/>
<dbReference type="InterPro" id="IPR042099">
    <property type="entry name" value="ANL_N_sf"/>
</dbReference>
<dbReference type="InterPro" id="IPR020845">
    <property type="entry name" value="AMP-binding_CS"/>
</dbReference>
<keyword evidence="6" id="KW-1185">Reference proteome</keyword>